<reference evidence="1 2" key="1">
    <citation type="submission" date="2016-12" db="EMBL/GenBank/DDBJ databases">
        <title>Trade-off between light-utilization and light-protection in marine flavobacteria.</title>
        <authorList>
            <person name="Kumagai Y."/>
            <person name="Yoshizawa S."/>
            <person name="Kogure K."/>
            <person name="Iwasaki W."/>
        </authorList>
    </citation>
    <scope>NUCLEOTIDE SEQUENCE [LARGE SCALE GENOMIC DNA]</scope>
    <source>
        <strain evidence="1 2">ATCC 43844</strain>
    </source>
</reference>
<dbReference type="Proteomes" id="UP000239068">
    <property type="component" value="Unassembled WGS sequence"/>
</dbReference>
<protein>
    <recommendedName>
        <fullName evidence="3">Thioredoxin domain-containing protein</fullName>
    </recommendedName>
</protein>
<dbReference type="OrthoDB" id="1146847at2"/>
<dbReference type="RefSeq" id="WP_105020163.1">
    <property type="nucleotide sequence ID" value="NZ_MSCM01000001.1"/>
</dbReference>
<organism evidence="1 2">
    <name type="scientific">Polaribacter glomeratus</name>
    <dbReference type="NCBI Taxonomy" id="102"/>
    <lineage>
        <taxon>Bacteria</taxon>
        <taxon>Pseudomonadati</taxon>
        <taxon>Bacteroidota</taxon>
        <taxon>Flavobacteriia</taxon>
        <taxon>Flavobacteriales</taxon>
        <taxon>Flavobacteriaceae</taxon>
    </lineage>
</organism>
<gene>
    <name evidence="1" type="ORF">BTO16_02970</name>
</gene>
<sequence length="463" mass="54123">MIKKLIFYLSFIFLLALIGCNSSKEETLTYFGGKIINPKSKYVVLFSLDKVIDTFYLDTENKFLGKLKNANEGLYYFFHGNENQYIYLEPKDSLMLRLNTWDFDESLVFAGEGAERNNILLDCFLEDEKEKKAFYEFNKLEPANFKRKVDYLAKLKLETYQDYVENHSTETSGFKEILKVALTYPLYERIEKYPIIHAKYSESGSFPKLDKSFFTYRDQVKIDKDSLMYFPPYFRYVRTYLYNKTYALGHPSVKNKYSSKFTSDLLTIIDKNITSELSKNVLLKQTVISHFYNKSSCEINEDPFDKFFEFSTNEKDKKQIQQIINDSKAVKKNNTLPDFNVIDFANIERPISEIIKGKNALLFFWNDEYYSENYIASRMAYLSKANPTITFIQIKIDGIKTVNIENTDVTNQYYIDAKSVANTFLTSKMPRCILVNKAQKVTNGYASFSSFNINPYLKALSEN</sequence>
<dbReference type="EMBL" id="MSCM01000001">
    <property type="protein sequence ID" value="PQJ81591.1"/>
    <property type="molecule type" value="Genomic_DNA"/>
</dbReference>
<keyword evidence="2" id="KW-1185">Reference proteome</keyword>
<evidence type="ECO:0000313" key="2">
    <source>
        <dbReference type="Proteomes" id="UP000239068"/>
    </source>
</evidence>
<dbReference type="PROSITE" id="PS51257">
    <property type="entry name" value="PROKAR_LIPOPROTEIN"/>
    <property type="match status" value="1"/>
</dbReference>
<evidence type="ECO:0000313" key="1">
    <source>
        <dbReference type="EMBL" id="PQJ81591.1"/>
    </source>
</evidence>
<comment type="caution">
    <text evidence="1">The sequence shown here is derived from an EMBL/GenBank/DDBJ whole genome shotgun (WGS) entry which is preliminary data.</text>
</comment>
<accession>A0A2S7WW47</accession>
<name>A0A2S7WW47_9FLAO</name>
<evidence type="ECO:0008006" key="3">
    <source>
        <dbReference type="Google" id="ProtNLM"/>
    </source>
</evidence>
<proteinExistence type="predicted"/>
<dbReference type="AlphaFoldDB" id="A0A2S7WW47"/>